<evidence type="ECO:0008006" key="5">
    <source>
        <dbReference type="Google" id="ProtNLM"/>
    </source>
</evidence>
<dbReference type="PRINTS" id="PR00313">
    <property type="entry name" value="CABNDNGRPT"/>
</dbReference>
<name>A0A1L9QT82_9CYAN</name>
<proteinExistence type="predicted"/>
<dbReference type="Pfam" id="PF00353">
    <property type="entry name" value="HemolysinCabind"/>
    <property type="match status" value="2"/>
</dbReference>
<dbReference type="PROSITE" id="PS00330">
    <property type="entry name" value="HEMOLYSIN_CALCIUM"/>
    <property type="match status" value="1"/>
</dbReference>
<dbReference type="InterPro" id="IPR050557">
    <property type="entry name" value="RTX_toxin/Mannuronan_C5-epim"/>
</dbReference>
<dbReference type="InterPro" id="IPR018511">
    <property type="entry name" value="Hemolysin-typ_Ca-bd_CS"/>
</dbReference>
<dbReference type="AlphaFoldDB" id="A0A1L9QT82"/>
<dbReference type="GO" id="GO:0005509">
    <property type="term" value="F:calcium ion binding"/>
    <property type="evidence" value="ECO:0007669"/>
    <property type="project" value="InterPro"/>
</dbReference>
<dbReference type="Gene3D" id="2.150.10.10">
    <property type="entry name" value="Serralysin-like metalloprotease, C-terminal"/>
    <property type="match status" value="2"/>
</dbReference>
<dbReference type="EMBL" id="MLAW01000012">
    <property type="protein sequence ID" value="OJJ25852.1"/>
    <property type="molecule type" value="Genomic_DNA"/>
</dbReference>
<dbReference type="SUPFAM" id="SSF51120">
    <property type="entry name" value="beta-Roll"/>
    <property type="match status" value="1"/>
</dbReference>
<organism evidence="3 4">
    <name type="scientific">Roseofilum reptotaenium AO1-A</name>
    <dbReference type="NCBI Taxonomy" id="1925591"/>
    <lineage>
        <taxon>Bacteria</taxon>
        <taxon>Bacillati</taxon>
        <taxon>Cyanobacteriota</taxon>
        <taxon>Cyanophyceae</taxon>
        <taxon>Desertifilales</taxon>
        <taxon>Desertifilaceae</taxon>
        <taxon>Roseofilum</taxon>
    </lineage>
</organism>
<dbReference type="InterPro" id="IPR001343">
    <property type="entry name" value="Hemolysn_Ca-bd"/>
</dbReference>
<comment type="subcellular location">
    <subcellularLocation>
        <location evidence="1">Secreted</location>
    </subcellularLocation>
</comment>
<evidence type="ECO:0000313" key="3">
    <source>
        <dbReference type="EMBL" id="OJJ25852.1"/>
    </source>
</evidence>
<dbReference type="GO" id="GO:0005576">
    <property type="term" value="C:extracellular region"/>
    <property type="evidence" value="ECO:0007669"/>
    <property type="project" value="UniProtKB-SubCell"/>
</dbReference>
<comment type="caution">
    <text evidence="3">The sequence shown here is derived from an EMBL/GenBank/DDBJ whole genome shotgun (WGS) entry which is preliminary data.</text>
</comment>
<evidence type="ECO:0000313" key="4">
    <source>
        <dbReference type="Proteomes" id="UP000183940"/>
    </source>
</evidence>
<evidence type="ECO:0000256" key="1">
    <source>
        <dbReference type="ARBA" id="ARBA00004613"/>
    </source>
</evidence>
<dbReference type="PANTHER" id="PTHR38340:SF1">
    <property type="entry name" value="S-LAYER PROTEIN"/>
    <property type="match status" value="1"/>
</dbReference>
<accession>A0A1L9QT82</accession>
<evidence type="ECO:0000256" key="2">
    <source>
        <dbReference type="ARBA" id="ARBA00022525"/>
    </source>
</evidence>
<keyword evidence="2" id="KW-0964">Secreted</keyword>
<sequence length="443" mass="46347">MNNPINPSNIAQSLEPVFTVAQEYLNLLSPNSNLNLQTVQTQINQLIGLLPLVQSSTNPLFVQQGLGQALGPNGLGWLQDINGDNTVNSQDITITSAQNNNIAFQAQLKPPIPPLTLTPEIANSLGLPNLGINVNSSASLVFDAQLQANFGWEGDRGFYVDTSPPNELTLQVNGGVLNVSLTSPLGSVQFIPQNNSSNLSGTVLIDVQDIDSNPTDNRIYLTDLSSIDPNQLLNTLMGASATNPTLNALINGLNSLLTPIPPGTPGNDVIEGTPIGDRIFGLQGNDLLFGGFGNDEIYGNPDNDTLLGNASNDLIHGGQGNDWLYGGQGNDTLSGDNGNDTLSGDLGADILTGGLGADVFMLRTSAAVNDILQADFITDFQVGIDRIALTPGTNPQNLILDDIAGNTVIRLSASGPILGIIGNVPPNSLEANSLIPIDMGMVS</sequence>
<dbReference type="Proteomes" id="UP000183940">
    <property type="component" value="Unassembled WGS sequence"/>
</dbReference>
<protein>
    <recommendedName>
        <fullName evidence="5">Calcium-binding protein</fullName>
    </recommendedName>
</protein>
<dbReference type="PANTHER" id="PTHR38340">
    <property type="entry name" value="S-LAYER PROTEIN"/>
    <property type="match status" value="1"/>
</dbReference>
<dbReference type="InterPro" id="IPR011049">
    <property type="entry name" value="Serralysin-like_metalloprot_C"/>
</dbReference>
<dbReference type="STRING" id="1925591.BI308_08935"/>
<keyword evidence="4" id="KW-1185">Reference proteome</keyword>
<gene>
    <name evidence="3" type="ORF">BI308_08935</name>
</gene>
<reference evidence="3" key="1">
    <citation type="submission" date="2016-10" db="EMBL/GenBank/DDBJ databases">
        <title>CRISPR-Cas defence system in Roseofilum reptotaenium: evidence of a bacteriophage-cyanobacterium arms race in the coral black band disease.</title>
        <authorList>
            <person name="Buerger P."/>
            <person name="Wood-Charlson E.M."/>
            <person name="Weynberg K.D."/>
            <person name="Willis B."/>
            <person name="Van Oppen M.J."/>
        </authorList>
    </citation>
    <scope>NUCLEOTIDE SEQUENCE [LARGE SCALE GENOMIC DNA]</scope>
    <source>
        <strain evidence="3">AO1-A</strain>
    </source>
</reference>